<proteinExistence type="predicted"/>
<dbReference type="RefSeq" id="WP_091968215.1">
    <property type="nucleotide sequence ID" value="NZ_FOPM01000001.1"/>
</dbReference>
<dbReference type="AlphaFoldDB" id="A0A1I2QP65"/>
<dbReference type="Proteomes" id="UP000199229">
    <property type="component" value="Unassembled WGS sequence"/>
</dbReference>
<organism evidence="1 2">
    <name type="scientific">Methylobacterium gossipiicola</name>
    <dbReference type="NCBI Taxonomy" id="582675"/>
    <lineage>
        <taxon>Bacteria</taxon>
        <taxon>Pseudomonadati</taxon>
        <taxon>Pseudomonadota</taxon>
        <taxon>Alphaproteobacteria</taxon>
        <taxon>Hyphomicrobiales</taxon>
        <taxon>Methylobacteriaceae</taxon>
        <taxon>Methylobacterium</taxon>
    </lineage>
</organism>
<evidence type="ECO:0000313" key="1">
    <source>
        <dbReference type="EMBL" id="SFG30405.1"/>
    </source>
</evidence>
<accession>A0A1I2QP65</accession>
<dbReference type="EMBL" id="FOPM01000001">
    <property type="protein sequence ID" value="SFG30405.1"/>
    <property type="molecule type" value="Genomic_DNA"/>
</dbReference>
<protein>
    <submittedName>
        <fullName evidence="1">Uncharacterized protein</fullName>
    </submittedName>
</protein>
<dbReference type="OrthoDB" id="7363897at2"/>
<evidence type="ECO:0000313" key="2">
    <source>
        <dbReference type="Proteomes" id="UP000199229"/>
    </source>
</evidence>
<keyword evidence="2" id="KW-1185">Reference proteome</keyword>
<sequence length="71" mass="8009">MPGFFFLYFTACMTHAPDTCEARRLALDVADARACQHVAQPQLAQWIGSHPTYRITGWRCGAPLRDPCTRI</sequence>
<gene>
    <name evidence="1" type="ORF">SAMN05192565_101296</name>
</gene>
<name>A0A1I2QP65_9HYPH</name>
<reference evidence="2" key="1">
    <citation type="submission" date="2016-10" db="EMBL/GenBank/DDBJ databases">
        <authorList>
            <person name="Varghese N."/>
            <person name="Submissions S."/>
        </authorList>
    </citation>
    <scope>NUCLEOTIDE SEQUENCE [LARGE SCALE GENOMIC DNA]</scope>
    <source>
        <strain evidence="2">Gh-105</strain>
    </source>
</reference>